<organism evidence="1 2">
    <name type="scientific">Tissierella carlieri</name>
    <dbReference type="NCBI Taxonomy" id="689904"/>
    <lineage>
        <taxon>Bacteria</taxon>
        <taxon>Bacillati</taxon>
        <taxon>Bacillota</taxon>
        <taxon>Tissierellia</taxon>
        <taxon>Tissierellales</taxon>
        <taxon>Tissierellaceae</taxon>
        <taxon>Tissierella</taxon>
    </lineage>
</organism>
<reference evidence="1 2" key="1">
    <citation type="submission" date="2022-06" db="EMBL/GenBank/DDBJ databases">
        <title>Isolation of gut microbiota from human fecal samples.</title>
        <authorList>
            <person name="Pamer E.G."/>
            <person name="Barat B."/>
            <person name="Waligurski E."/>
            <person name="Medina S."/>
            <person name="Paddock L."/>
            <person name="Mostad J."/>
        </authorList>
    </citation>
    <scope>NUCLEOTIDE SEQUENCE [LARGE SCALE GENOMIC DNA]</scope>
    <source>
        <strain evidence="1 2">DFI.7.95</strain>
    </source>
</reference>
<evidence type="ECO:0000313" key="2">
    <source>
        <dbReference type="Proteomes" id="UP001524478"/>
    </source>
</evidence>
<protein>
    <submittedName>
        <fullName evidence="1">Uncharacterized protein</fullName>
    </submittedName>
</protein>
<dbReference type="Proteomes" id="UP001524478">
    <property type="component" value="Unassembled WGS sequence"/>
</dbReference>
<gene>
    <name evidence="1" type="ORF">NE686_22610</name>
</gene>
<dbReference type="RefSeq" id="WP_256313186.1">
    <property type="nucleotide sequence ID" value="NZ_JANGAC010000080.1"/>
</dbReference>
<dbReference type="EMBL" id="JANGAC010000080">
    <property type="protein sequence ID" value="MCQ4925890.1"/>
    <property type="molecule type" value="Genomic_DNA"/>
</dbReference>
<feature type="non-terminal residue" evidence="1">
    <location>
        <position position="82"/>
    </location>
</feature>
<feature type="non-terminal residue" evidence="1">
    <location>
        <position position="1"/>
    </location>
</feature>
<accession>A0ABT1SHW9</accession>
<sequence>RELVNCDIRPLYLILKHHRDGEIEIYFVVRVIQPDASQENELKIRLQDITKIANIIRARIPGIVISADVPNASQRICNYVSS</sequence>
<comment type="caution">
    <text evidence="1">The sequence shown here is derived from an EMBL/GenBank/DDBJ whole genome shotgun (WGS) entry which is preliminary data.</text>
</comment>
<proteinExistence type="predicted"/>
<name>A0ABT1SHW9_9FIRM</name>
<evidence type="ECO:0000313" key="1">
    <source>
        <dbReference type="EMBL" id="MCQ4925890.1"/>
    </source>
</evidence>
<keyword evidence="2" id="KW-1185">Reference proteome</keyword>